<dbReference type="Proteomes" id="UP000320762">
    <property type="component" value="Unassembled WGS sequence"/>
</dbReference>
<proteinExistence type="predicted"/>
<dbReference type="OrthoDB" id="3003579at2759"/>
<accession>A0A550CNB9</accession>
<evidence type="ECO:0000313" key="3">
    <source>
        <dbReference type="Proteomes" id="UP000320762"/>
    </source>
</evidence>
<dbReference type="AlphaFoldDB" id="A0A550CNB9"/>
<keyword evidence="3" id="KW-1185">Reference proteome</keyword>
<evidence type="ECO:0000256" key="1">
    <source>
        <dbReference type="SAM" id="MobiDB-lite"/>
    </source>
</evidence>
<evidence type="ECO:0000313" key="2">
    <source>
        <dbReference type="EMBL" id="TRM66295.1"/>
    </source>
</evidence>
<comment type="caution">
    <text evidence="2">The sequence shown here is derived from an EMBL/GenBank/DDBJ whole genome shotgun (WGS) entry which is preliminary data.</text>
</comment>
<gene>
    <name evidence="2" type="ORF">BD626DRAFT_487343</name>
</gene>
<organism evidence="2 3">
    <name type="scientific">Schizophyllum amplum</name>
    <dbReference type="NCBI Taxonomy" id="97359"/>
    <lineage>
        <taxon>Eukaryota</taxon>
        <taxon>Fungi</taxon>
        <taxon>Dikarya</taxon>
        <taxon>Basidiomycota</taxon>
        <taxon>Agaricomycotina</taxon>
        <taxon>Agaricomycetes</taxon>
        <taxon>Agaricomycetidae</taxon>
        <taxon>Agaricales</taxon>
        <taxon>Schizophyllaceae</taxon>
        <taxon>Schizophyllum</taxon>
    </lineage>
</organism>
<reference evidence="2 3" key="1">
    <citation type="journal article" date="2019" name="New Phytol.">
        <title>Comparative genomics reveals unique wood-decay strategies and fruiting body development in the Schizophyllaceae.</title>
        <authorList>
            <person name="Almasi E."/>
            <person name="Sahu N."/>
            <person name="Krizsan K."/>
            <person name="Balint B."/>
            <person name="Kovacs G.M."/>
            <person name="Kiss B."/>
            <person name="Cseklye J."/>
            <person name="Drula E."/>
            <person name="Henrissat B."/>
            <person name="Nagy I."/>
            <person name="Chovatia M."/>
            <person name="Adam C."/>
            <person name="LaButti K."/>
            <person name="Lipzen A."/>
            <person name="Riley R."/>
            <person name="Grigoriev I.V."/>
            <person name="Nagy L.G."/>
        </authorList>
    </citation>
    <scope>NUCLEOTIDE SEQUENCE [LARGE SCALE GENOMIC DNA]</scope>
    <source>
        <strain evidence="2 3">NL-1724</strain>
    </source>
</reference>
<dbReference type="EMBL" id="VDMD01000004">
    <property type="protein sequence ID" value="TRM66295.1"/>
    <property type="molecule type" value="Genomic_DNA"/>
</dbReference>
<feature type="compositionally biased region" description="Basic residues" evidence="1">
    <location>
        <begin position="91"/>
        <end position="102"/>
    </location>
</feature>
<protein>
    <submittedName>
        <fullName evidence="2">Uncharacterized protein</fullName>
    </submittedName>
</protein>
<sequence>MSYPTNIGPTGWPYTPYQGNSYHVPAYAQPQNNPPPFIPRNYPHRASAPAGGAPNGYFPFSQGGQATPSYGQHVPIQDSLNPPDIETTIPRPKKHEPRHRKTSSAPKSAMKRSATVPTTSMPVPEAGKEPFPSYGHTPQEGTPGTLHRHHTMPDAAAPPNSNGNGLHRQRTHSNPQLVRPPYVYPPSC</sequence>
<name>A0A550CNB9_9AGAR</name>
<feature type="region of interest" description="Disordered" evidence="1">
    <location>
        <begin position="25"/>
        <end position="188"/>
    </location>
</feature>